<gene>
    <name evidence="3" type="ORF">WJX72_007333</name>
</gene>
<dbReference type="AlphaFoldDB" id="A0AAW1Q7T3"/>
<keyword evidence="4" id="KW-1185">Reference proteome</keyword>
<proteinExistence type="predicted"/>
<feature type="compositionally biased region" description="Polar residues" evidence="1">
    <location>
        <begin position="74"/>
        <end position="90"/>
    </location>
</feature>
<evidence type="ECO:0000256" key="1">
    <source>
        <dbReference type="SAM" id="MobiDB-lite"/>
    </source>
</evidence>
<name>A0AAW1Q7T3_9CHLO</name>
<evidence type="ECO:0000313" key="4">
    <source>
        <dbReference type="Proteomes" id="UP001489004"/>
    </source>
</evidence>
<accession>A0AAW1Q7T3</accession>
<feature type="transmembrane region" description="Helical" evidence="2">
    <location>
        <begin position="176"/>
        <end position="197"/>
    </location>
</feature>
<reference evidence="3 4" key="1">
    <citation type="journal article" date="2024" name="Nat. Commun.">
        <title>Phylogenomics reveals the evolutionary origins of lichenization in chlorophyte algae.</title>
        <authorList>
            <person name="Puginier C."/>
            <person name="Libourel C."/>
            <person name="Otte J."/>
            <person name="Skaloud P."/>
            <person name="Haon M."/>
            <person name="Grisel S."/>
            <person name="Petersen M."/>
            <person name="Berrin J.G."/>
            <person name="Delaux P.M."/>
            <person name="Dal Grande F."/>
            <person name="Keller J."/>
        </authorList>
    </citation>
    <scope>NUCLEOTIDE SEQUENCE [LARGE SCALE GENOMIC DNA]</scope>
    <source>
        <strain evidence="3 4">SAG 2043</strain>
    </source>
</reference>
<keyword evidence="2" id="KW-1133">Transmembrane helix</keyword>
<dbReference type="Proteomes" id="UP001489004">
    <property type="component" value="Unassembled WGS sequence"/>
</dbReference>
<comment type="caution">
    <text evidence="3">The sequence shown here is derived from an EMBL/GenBank/DDBJ whole genome shotgun (WGS) entry which is preliminary data.</text>
</comment>
<evidence type="ECO:0000313" key="3">
    <source>
        <dbReference type="EMBL" id="KAK9816950.1"/>
    </source>
</evidence>
<keyword evidence="2" id="KW-0812">Transmembrane</keyword>
<keyword evidence="2" id="KW-0472">Membrane</keyword>
<dbReference type="EMBL" id="JALJOR010000005">
    <property type="protein sequence ID" value="KAK9816950.1"/>
    <property type="molecule type" value="Genomic_DNA"/>
</dbReference>
<protein>
    <submittedName>
        <fullName evidence="3">Uncharacterized protein</fullName>
    </submittedName>
</protein>
<feature type="compositionally biased region" description="Low complexity" evidence="1">
    <location>
        <begin position="100"/>
        <end position="133"/>
    </location>
</feature>
<sequence>MARQTTGPGWTKFLCGNNDRFFDEGAAQVRKLLNRDRQEMLGLEEIGDNFRAEFEEEGASTPQTQDQEEAEFRSSLSQPGNNNSPTTNKPAQPRMNGAKPASPFGSTGSSSPFASSSPPKAAAPSAAGKSPPGRANPFGGSVAKKPFNEPVGLSPGMQPADMDEEPWWKKITVAQVVIVVSFTLIISLMLGTFALVYKVGGVRFNE</sequence>
<organism evidence="3 4">
    <name type="scientific">[Myrmecia] bisecta</name>
    <dbReference type="NCBI Taxonomy" id="41462"/>
    <lineage>
        <taxon>Eukaryota</taxon>
        <taxon>Viridiplantae</taxon>
        <taxon>Chlorophyta</taxon>
        <taxon>core chlorophytes</taxon>
        <taxon>Trebouxiophyceae</taxon>
        <taxon>Trebouxiales</taxon>
        <taxon>Trebouxiaceae</taxon>
        <taxon>Myrmecia</taxon>
    </lineage>
</organism>
<evidence type="ECO:0000256" key="2">
    <source>
        <dbReference type="SAM" id="Phobius"/>
    </source>
</evidence>
<feature type="region of interest" description="Disordered" evidence="1">
    <location>
        <begin position="49"/>
        <end position="151"/>
    </location>
</feature>